<evidence type="ECO:0000256" key="13">
    <source>
        <dbReference type="SAM" id="Phobius"/>
    </source>
</evidence>
<dbReference type="InterPro" id="IPR050351">
    <property type="entry name" value="BphY/WalK/GraS-like"/>
</dbReference>
<keyword evidence="7" id="KW-0547">Nucleotide-binding</keyword>
<dbReference type="InterPro" id="IPR003594">
    <property type="entry name" value="HATPase_dom"/>
</dbReference>
<keyword evidence="11" id="KW-0902">Two-component regulatory system</keyword>
<dbReference type="PANTHER" id="PTHR45453">
    <property type="entry name" value="PHOSPHATE REGULON SENSOR PROTEIN PHOR"/>
    <property type="match status" value="1"/>
</dbReference>
<dbReference type="Gene3D" id="3.30.565.10">
    <property type="entry name" value="Histidine kinase-like ATPase, C-terminal domain"/>
    <property type="match status" value="1"/>
</dbReference>
<keyword evidence="4" id="KW-0597">Phosphoprotein</keyword>
<protein>
    <recommendedName>
        <fullName evidence="3">histidine kinase</fullName>
        <ecNumber evidence="3">2.7.13.3</ecNumber>
    </recommendedName>
</protein>
<evidence type="ECO:0000256" key="7">
    <source>
        <dbReference type="ARBA" id="ARBA00022741"/>
    </source>
</evidence>
<dbReference type="GO" id="GO:0000155">
    <property type="term" value="F:phosphorelay sensor kinase activity"/>
    <property type="evidence" value="ECO:0007669"/>
    <property type="project" value="InterPro"/>
</dbReference>
<evidence type="ECO:0000256" key="12">
    <source>
        <dbReference type="ARBA" id="ARBA00023136"/>
    </source>
</evidence>
<evidence type="ECO:0000256" key="10">
    <source>
        <dbReference type="ARBA" id="ARBA00022989"/>
    </source>
</evidence>
<keyword evidence="12 13" id="KW-0472">Membrane</keyword>
<keyword evidence="8 15" id="KW-0418">Kinase</keyword>
<dbReference type="SUPFAM" id="SSF47384">
    <property type="entry name" value="Homodimeric domain of signal transducing histidine kinase"/>
    <property type="match status" value="1"/>
</dbReference>
<dbReference type="PRINTS" id="PR00344">
    <property type="entry name" value="BCTRLSENSOR"/>
</dbReference>
<dbReference type="KEGG" id="cheb:HH215_21875"/>
<evidence type="ECO:0000256" key="11">
    <source>
        <dbReference type="ARBA" id="ARBA00023012"/>
    </source>
</evidence>
<dbReference type="GO" id="GO:0005886">
    <property type="term" value="C:plasma membrane"/>
    <property type="evidence" value="ECO:0007669"/>
    <property type="project" value="TreeGrafter"/>
</dbReference>
<evidence type="ECO:0000256" key="6">
    <source>
        <dbReference type="ARBA" id="ARBA00022692"/>
    </source>
</evidence>
<keyword evidence="6 13" id="KW-0812">Transmembrane</keyword>
<evidence type="ECO:0000313" key="16">
    <source>
        <dbReference type="Proteomes" id="UP000502248"/>
    </source>
</evidence>
<comment type="catalytic activity">
    <reaction evidence="1">
        <text>ATP + protein L-histidine = ADP + protein N-phospho-L-histidine.</text>
        <dbReference type="EC" id="2.7.13.3"/>
    </reaction>
</comment>
<feature type="transmembrane region" description="Helical" evidence="13">
    <location>
        <begin position="6"/>
        <end position="22"/>
    </location>
</feature>
<dbReference type="CDD" id="cd00082">
    <property type="entry name" value="HisKA"/>
    <property type="match status" value="1"/>
</dbReference>
<gene>
    <name evidence="15" type="ORF">HH215_21875</name>
</gene>
<dbReference type="InterPro" id="IPR036097">
    <property type="entry name" value="HisK_dim/P_sf"/>
</dbReference>
<comment type="subcellular location">
    <subcellularLocation>
        <location evidence="2">Membrane</location>
    </subcellularLocation>
</comment>
<evidence type="ECO:0000313" key="15">
    <source>
        <dbReference type="EMBL" id="QJD85567.1"/>
    </source>
</evidence>
<dbReference type="GO" id="GO:0005524">
    <property type="term" value="F:ATP binding"/>
    <property type="evidence" value="ECO:0007669"/>
    <property type="project" value="UniProtKB-KW"/>
</dbReference>
<dbReference type="SMART" id="SM00387">
    <property type="entry name" value="HATPase_c"/>
    <property type="match status" value="1"/>
</dbReference>
<name>A0A7Z2ZP11_9BACL</name>
<evidence type="ECO:0000256" key="2">
    <source>
        <dbReference type="ARBA" id="ARBA00004370"/>
    </source>
</evidence>
<dbReference type="FunFam" id="3.30.565.10:FF:000013">
    <property type="entry name" value="Two-component sensor histidine kinase"/>
    <property type="match status" value="1"/>
</dbReference>
<keyword evidence="5" id="KW-0808">Transferase</keyword>
<accession>A0A7Z2ZP11</accession>
<evidence type="ECO:0000256" key="3">
    <source>
        <dbReference type="ARBA" id="ARBA00012438"/>
    </source>
</evidence>
<dbReference type="InterPro" id="IPR003661">
    <property type="entry name" value="HisK_dim/P_dom"/>
</dbReference>
<keyword evidence="9" id="KW-0067">ATP-binding</keyword>
<feature type="domain" description="Histidine kinase" evidence="14">
    <location>
        <begin position="93"/>
        <end position="311"/>
    </location>
</feature>
<reference evidence="15 16" key="1">
    <citation type="submission" date="2020-04" db="EMBL/GenBank/DDBJ databases">
        <title>Genome sequencing of novel species.</title>
        <authorList>
            <person name="Heo J."/>
            <person name="Kim S.-J."/>
            <person name="Kim J.-S."/>
            <person name="Hong S.-B."/>
            <person name="Kwon S.-W."/>
        </authorList>
    </citation>
    <scope>NUCLEOTIDE SEQUENCE [LARGE SCALE GENOMIC DNA]</scope>
    <source>
        <strain evidence="15 16">MFER-1</strain>
    </source>
</reference>
<evidence type="ECO:0000256" key="9">
    <source>
        <dbReference type="ARBA" id="ARBA00022840"/>
    </source>
</evidence>
<dbReference type="AlphaFoldDB" id="A0A7Z2ZP11"/>
<dbReference type="SMART" id="SM00388">
    <property type="entry name" value="HisKA"/>
    <property type="match status" value="1"/>
</dbReference>
<keyword evidence="16" id="KW-1185">Reference proteome</keyword>
<dbReference type="Proteomes" id="UP000502248">
    <property type="component" value="Chromosome"/>
</dbReference>
<proteinExistence type="predicted"/>
<sequence>MPGYVQPAIIVFLLAASCFLLVKQWRYKQQLGWITARLNEIRGGSPNQRIRIHHAPESLIELGGSMNRLIDAYQISLERVNLLETERKKMISHLSHDLRTPLTAILGYVEVMQKDNSLSEEMRQNYYRIVVAKGNKLDALIRDFFELSKLEADNGSMEPEKLNVIDKVEEAVVSFYHQFELARLSPRLELPERPLYAWGNRQSLERIMNNLLSNALRYGADGGVVGIRVKDKEDRVWIEVWDRGQGISQTDMPHIFERLYTGSASRNSVQQGNGLGLTIVKKLVEKQHGEIIARSVPNGETVFAFCLPKAT</sequence>
<dbReference type="InterPro" id="IPR005467">
    <property type="entry name" value="His_kinase_dom"/>
</dbReference>
<dbReference type="Pfam" id="PF00512">
    <property type="entry name" value="HisKA"/>
    <property type="match status" value="1"/>
</dbReference>
<dbReference type="PROSITE" id="PS50109">
    <property type="entry name" value="HIS_KIN"/>
    <property type="match status" value="1"/>
</dbReference>
<dbReference type="GO" id="GO:0004721">
    <property type="term" value="F:phosphoprotein phosphatase activity"/>
    <property type="evidence" value="ECO:0007669"/>
    <property type="project" value="TreeGrafter"/>
</dbReference>
<evidence type="ECO:0000256" key="4">
    <source>
        <dbReference type="ARBA" id="ARBA00022553"/>
    </source>
</evidence>
<dbReference type="PANTHER" id="PTHR45453:SF1">
    <property type="entry name" value="PHOSPHATE REGULON SENSOR PROTEIN PHOR"/>
    <property type="match status" value="1"/>
</dbReference>
<dbReference type="GO" id="GO:0016036">
    <property type="term" value="P:cellular response to phosphate starvation"/>
    <property type="evidence" value="ECO:0007669"/>
    <property type="project" value="TreeGrafter"/>
</dbReference>
<dbReference type="EMBL" id="CP051680">
    <property type="protein sequence ID" value="QJD85567.1"/>
    <property type="molecule type" value="Genomic_DNA"/>
</dbReference>
<evidence type="ECO:0000259" key="14">
    <source>
        <dbReference type="PROSITE" id="PS50109"/>
    </source>
</evidence>
<dbReference type="InterPro" id="IPR004358">
    <property type="entry name" value="Sig_transdc_His_kin-like_C"/>
</dbReference>
<dbReference type="Gene3D" id="1.10.287.130">
    <property type="match status" value="1"/>
</dbReference>
<organism evidence="15 16">
    <name type="scientific">Cohnella herbarum</name>
    <dbReference type="NCBI Taxonomy" id="2728023"/>
    <lineage>
        <taxon>Bacteria</taxon>
        <taxon>Bacillati</taxon>
        <taxon>Bacillota</taxon>
        <taxon>Bacilli</taxon>
        <taxon>Bacillales</taxon>
        <taxon>Paenibacillaceae</taxon>
        <taxon>Cohnella</taxon>
    </lineage>
</organism>
<evidence type="ECO:0000256" key="8">
    <source>
        <dbReference type="ARBA" id="ARBA00022777"/>
    </source>
</evidence>
<evidence type="ECO:0000256" key="1">
    <source>
        <dbReference type="ARBA" id="ARBA00000085"/>
    </source>
</evidence>
<dbReference type="InterPro" id="IPR036890">
    <property type="entry name" value="HATPase_C_sf"/>
</dbReference>
<dbReference type="RefSeq" id="WP_169281827.1">
    <property type="nucleotide sequence ID" value="NZ_CP051680.1"/>
</dbReference>
<dbReference type="Pfam" id="PF02518">
    <property type="entry name" value="HATPase_c"/>
    <property type="match status" value="1"/>
</dbReference>
<dbReference type="EC" id="2.7.13.3" evidence="3"/>
<dbReference type="SUPFAM" id="SSF55874">
    <property type="entry name" value="ATPase domain of HSP90 chaperone/DNA topoisomerase II/histidine kinase"/>
    <property type="match status" value="1"/>
</dbReference>
<evidence type="ECO:0000256" key="5">
    <source>
        <dbReference type="ARBA" id="ARBA00022679"/>
    </source>
</evidence>
<keyword evidence="10 13" id="KW-1133">Transmembrane helix</keyword>